<reference evidence="1 2" key="1">
    <citation type="submission" date="2018-08" db="EMBL/GenBank/DDBJ databases">
        <title>Genome sequencing of X. nasturtii WHRI 8984.</title>
        <authorList>
            <person name="Studholme D.J."/>
            <person name="Mchugh J."/>
            <person name="Vicente J."/>
        </authorList>
    </citation>
    <scope>NUCLEOTIDE SEQUENCE [LARGE SCALE GENOMIC DNA]</scope>
    <source>
        <strain evidence="1 2">WHRI 8984</strain>
    </source>
</reference>
<evidence type="ECO:0000313" key="2">
    <source>
        <dbReference type="Proteomes" id="UP000259570"/>
    </source>
</evidence>
<sequence length="389" mass="40194">SAPDEASKAQALARLDAWSDGGTNKILLHGLTGAAIAALGGENVLQTAAGAAGAEAAKVAMSDYLVKNGVTDPATYNALMELGSASLGGIAGGQVGATTALAGDQFNRQLHPDEVTWIRQNAEAFALQEGISEEEANRRLTVEAAARVDAEINGLIGNTNVDESAQRFLSTNTNQYAWGRAFQATDAEYNAFHLYGKELASSSDNFLTVYNGLYQAGITKDVLQYNYNSELLRFADTSRGDATLVTSIGGVALAGATFGAGSLTFAALPEVAAVGAKGAVTGAGTYTAGVAWSSVKESYSDGGSIFSKFSEKFSWPKLAISSTIGATGGMVTQQMLGWAGLPIGFMESIKTAGGVVIQANKLAVSTSVKTAANAVADHYAEKKDEDTKK</sequence>
<name>A0A3E1KDD1_9XANT</name>
<comment type="caution">
    <text evidence="1">The sequence shown here is derived from an EMBL/GenBank/DDBJ whole genome shotgun (WGS) entry which is preliminary data.</text>
</comment>
<protein>
    <recommendedName>
        <fullName evidence="3">Hemagglutinin</fullName>
    </recommendedName>
</protein>
<dbReference type="Proteomes" id="UP000259570">
    <property type="component" value="Unassembled WGS sequence"/>
</dbReference>
<organism evidence="1 2">
    <name type="scientific">Xanthomonas nasturtii</name>
    <dbReference type="NCBI Taxonomy" id="1843581"/>
    <lineage>
        <taxon>Bacteria</taxon>
        <taxon>Pseudomonadati</taxon>
        <taxon>Pseudomonadota</taxon>
        <taxon>Gammaproteobacteria</taxon>
        <taxon>Lysobacterales</taxon>
        <taxon>Lysobacteraceae</taxon>
        <taxon>Xanthomonas</taxon>
    </lineage>
</organism>
<proteinExistence type="predicted"/>
<dbReference type="AlphaFoldDB" id="A0A3E1KDD1"/>
<evidence type="ECO:0000313" key="1">
    <source>
        <dbReference type="EMBL" id="RFF36592.1"/>
    </source>
</evidence>
<feature type="non-terminal residue" evidence="1">
    <location>
        <position position="1"/>
    </location>
</feature>
<accession>A0A3E1KDD1</accession>
<dbReference type="EMBL" id="QUZM01000112">
    <property type="protein sequence ID" value="RFF36592.1"/>
    <property type="molecule type" value="Genomic_DNA"/>
</dbReference>
<gene>
    <name evidence="1" type="ORF">DZD52_21495</name>
</gene>
<evidence type="ECO:0008006" key="3">
    <source>
        <dbReference type="Google" id="ProtNLM"/>
    </source>
</evidence>